<name>A0AC34RQC6_9BILA</name>
<protein>
    <submittedName>
        <fullName evidence="2">ABC transmembrane type-1 domain-containing protein</fullName>
    </submittedName>
</protein>
<evidence type="ECO:0000313" key="1">
    <source>
        <dbReference type="Proteomes" id="UP000887576"/>
    </source>
</evidence>
<accession>A0AC34RQC6</accession>
<dbReference type="Proteomes" id="UP000887576">
    <property type="component" value="Unplaced"/>
</dbReference>
<proteinExistence type="predicted"/>
<sequence length="297" mass="32757">MAKKASCFLVAGEQLIYKIRLAFFRGILHQDITWFDKNNTGTLATKLFDNLERVKEGTGDKVGLLIQFIGQFFTGYIIGFTYDWKMTLILIGFAPFIIISGLFMAKFMESASQAESKGYAKAGAIAEQALGSIRTVVAFNGVQYECDRYDLALNGCKKSGIKKNIYVGISLGFTFFVMFASYFFAFWFGTNFVVNGTLTVKKLLTVFFSVLLGSIALGQAGQQFATIGTAQGAAAAIFEVIDRDPEIDSYSPEGERLKNVQGEIIVEDVKFSYPTRKEIQICKGISFKAEPGQTVAL</sequence>
<reference evidence="2" key="1">
    <citation type="submission" date="2022-11" db="UniProtKB">
        <authorList>
            <consortium name="WormBaseParasite"/>
        </authorList>
    </citation>
    <scope>IDENTIFICATION</scope>
</reference>
<evidence type="ECO:0000313" key="2">
    <source>
        <dbReference type="WBParaSite" id="JU765_v2.g9165.t1"/>
    </source>
</evidence>
<organism evidence="1 2">
    <name type="scientific">Panagrolaimus sp. JU765</name>
    <dbReference type="NCBI Taxonomy" id="591449"/>
    <lineage>
        <taxon>Eukaryota</taxon>
        <taxon>Metazoa</taxon>
        <taxon>Ecdysozoa</taxon>
        <taxon>Nematoda</taxon>
        <taxon>Chromadorea</taxon>
        <taxon>Rhabditida</taxon>
        <taxon>Tylenchina</taxon>
        <taxon>Panagrolaimomorpha</taxon>
        <taxon>Panagrolaimoidea</taxon>
        <taxon>Panagrolaimidae</taxon>
        <taxon>Panagrolaimus</taxon>
    </lineage>
</organism>
<dbReference type="WBParaSite" id="JU765_v2.g9165.t1">
    <property type="protein sequence ID" value="JU765_v2.g9165.t1"/>
    <property type="gene ID" value="JU765_v2.g9165"/>
</dbReference>